<dbReference type="InterPro" id="IPR050164">
    <property type="entry name" value="Peptidase_C19"/>
</dbReference>
<dbReference type="PROSITE" id="PS50235">
    <property type="entry name" value="USP_3"/>
    <property type="match status" value="1"/>
</dbReference>
<feature type="compositionally biased region" description="Basic and acidic residues" evidence="1">
    <location>
        <begin position="312"/>
        <end position="325"/>
    </location>
</feature>
<proteinExistence type="predicted"/>
<accession>A0A5N3XLS0</accession>
<dbReference type="PANTHER" id="PTHR24006:SF651">
    <property type="entry name" value="INACTIVE UBIQUITIN CARBOXYL-TERMINAL HYDROLASE 17-LIKE PROTEIN 4-RELATED"/>
    <property type="match status" value="1"/>
</dbReference>
<dbReference type="PANTHER" id="PTHR24006">
    <property type="entry name" value="UBIQUITIN CARBOXYL-TERMINAL HYDROLASE"/>
    <property type="match status" value="1"/>
</dbReference>
<reference evidence="3 4" key="1">
    <citation type="submission" date="2019-06" db="EMBL/GenBank/DDBJ databases">
        <title>Discovery of a novel chromosome fission-fusion reversal in muntjac.</title>
        <authorList>
            <person name="Mudd A.B."/>
            <person name="Bredeson J.V."/>
            <person name="Baum R."/>
            <person name="Hockemeyer D."/>
            <person name="Rokhsar D.S."/>
        </authorList>
    </citation>
    <scope>NUCLEOTIDE SEQUENCE [LARGE SCALE GENOMIC DNA]</scope>
    <source>
        <strain evidence="3">UCam_UCB_Mr</strain>
        <tissue evidence="3">Fibroblast cell line</tissue>
    </source>
</reference>
<evidence type="ECO:0000313" key="3">
    <source>
        <dbReference type="EMBL" id="KAB0373405.1"/>
    </source>
</evidence>
<keyword evidence="4" id="KW-1185">Reference proteome</keyword>
<dbReference type="Pfam" id="PF00443">
    <property type="entry name" value="UCH"/>
    <property type="match status" value="1"/>
</dbReference>
<feature type="non-terminal residue" evidence="3">
    <location>
        <position position="1"/>
    </location>
</feature>
<dbReference type="GO" id="GO:0005634">
    <property type="term" value="C:nucleus"/>
    <property type="evidence" value="ECO:0007669"/>
    <property type="project" value="TreeGrafter"/>
</dbReference>
<dbReference type="InterPro" id="IPR028889">
    <property type="entry name" value="USP"/>
</dbReference>
<protein>
    <recommendedName>
        <fullName evidence="2">USP domain-containing protein</fullName>
    </recommendedName>
</protein>
<dbReference type="InterPro" id="IPR038765">
    <property type="entry name" value="Papain-like_cys_pep_sf"/>
</dbReference>
<dbReference type="InterPro" id="IPR001394">
    <property type="entry name" value="Peptidase_C19_UCH"/>
</dbReference>
<dbReference type="Proteomes" id="UP000326062">
    <property type="component" value="Chromosome 11"/>
</dbReference>
<dbReference type="GO" id="GO:0004843">
    <property type="term" value="F:cysteine-type deubiquitinase activity"/>
    <property type="evidence" value="ECO:0007669"/>
    <property type="project" value="InterPro"/>
</dbReference>
<organism evidence="3 4">
    <name type="scientific">Muntiacus reevesi</name>
    <name type="common">Reeves' muntjac</name>
    <name type="synonym">Cervus reevesi</name>
    <dbReference type="NCBI Taxonomy" id="9886"/>
    <lineage>
        <taxon>Eukaryota</taxon>
        <taxon>Metazoa</taxon>
        <taxon>Chordata</taxon>
        <taxon>Craniata</taxon>
        <taxon>Vertebrata</taxon>
        <taxon>Euteleostomi</taxon>
        <taxon>Mammalia</taxon>
        <taxon>Eutheria</taxon>
        <taxon>Laurasiatheria</taxon>
        <taxon>Artiodactyla</taxon>
        <taxon>Ruminantia</taxon>
        <taxon>Pecora</taxon>
        <taxon>Cervidae</taxon>
        <taxon>Muntiacinae</taxon>
        <taxon>Muntiacus</taxon>
    </lineage>
</organism>
<dbReference type="Gene3D" id="3.90.70.10">
    <property type="entry name" value="Cysteine proteinases"/>
    <property type="match status" value="1"/>
</dbReference>
<evidence type="ECO:0000256" key="1">
    <source>
        <dbReference type="SAM" id="MobiDB-lite"/>
    </source>
</evidence>
<dbReference type="GO" id="GO:0016579">
    <property type="term" value="P:protein deubiquitination"/>
    <property type="evidence" value="ECO:0007669"/>
    <property type="project" value="InterPro"/>
</dbReference>
<evidence type="ECO:0000313" key="4">
    <source>
        <dbReference type="Proteomes" id="UP000326062"/>
    </source>
</evidence>
<sequence length="356" mass="39781">KRHELGAGLRTWGTPPWAAHAVPAAWTICPNQICVLCAMQTHITQALLHSGEVIWPRKDLVASFHRYKQEDAHKFLVFTLDIMQHACLSAHELLDHPSEDSTLIRQIFGGSWRSQIQCLHCLGVSDTFDPSLRELVKPKKLDGSNAYHCSICLQKVPTTKRLTLHRRLSDFTGDKMHKQVRYPGCLDAPLYMSEWKIGPLDYVLYTVLVHSGWSCHQGHYFCHPLCRGLCPECLCSLDIQKSEGGNGGSARRSLGADPTGVDAVHGKPAGDASPGAPGSEEPLEETEVQEISLGEWRRLQEHFLIHLSKYGDRRKTKLPEQENDRLNNSTRDPRPQGPINVGNNPCLRGGGQNQEK</sequence>
<comment type="caution">
    <text evidence="3">The sequence shown here is derived from an EMBL/GenBank/DDBJ whole genome shotgun (WGS) entry which is preliminary data.</text>
</comment>
<dbReference type="GO" id="GO:0042981">
    <property type="term" value="P:regulation of apoptotic process"/>
    <property type="evidence" value="ECO:0007669"/>
    <property type="project" value="TreeGrafter"/>
</dbReference>
<evidence type="ECO:0000259" key="2">
    <source>
        <dbReference type="PROSITE" id="PS50235"/>
    </source>
</evidence>
<dbReference type="GO" id="GO:0005829">
    <property type="term" value="C:cytosol"/>
    <property type="evidence" value="ECO:0007669"/>
    <property type="project" value="TreeGrafter"/>
</dbReference>
<name>A0A5N3XLS0_MUNRE</name>
<feature type="region of interest" description="Disordered" evidence="1">
    <location>
        <begin position="312"/>
        <end position="356"/>
    </location>
</feature>
<dbReference type="SUPFAM" id="SSF54001">
    <property type="entry name" value="Cysteine proteinases"/>
    <property type="match status" value="1"/>
</dbReference>
<dbReference type="AlphaFoldDB" id="A0A5N3XLS0"/>
<feature type="domain" description="USP" evidence="2">
    <location>
        <begin position="7"/>
        <end position="309"/>
    </location>
</feature>
<gene>
    <name evidence="3" type="ORF">FD755_015064</name>
</gene>
<feature type="region of interest" description="Disordered" evidence="1">
    <location>
        <begin position="243"/>
        <end position="288"/>
    </location>
</feature>
<dbReference type="EMBL" id="VCEB01000009">
    <property type="protein sequence ID" value="KAB0373405.1"/>
    <property type="molecule type" value="Genomic_DNA"/>
</dbReference>